<dbReference type="RefSeq" id="WP_184225764.1">
    <property type="nucleotide sequence ID" value="NZ_JACHDE010000002.1"/>
</dbReference>
<reference evidence="1 2" key="1">
    <citation type="submission" date="2020-08" db="EMBL/GenBank/DDBJ databases">
        <title>Genomic Encyclopedia of Type Strains, Phase IV (KMG-V): Genome sequencing to study the core and pangenomes of soil and plant-associated prokaryotes.</title>
        <authorList>
            <person name="Whitman W."/>
        </authorList>
    </citation>
    <scope>NUCLEOTIDE SEQUENCE [LARGE SCALE GENOMIC DNA]</scope>
    <source>
        <strain evidence="1 2">JPY162</strain>
    </source>
</reference>
<name>A0A7W8P0Z5_9BURK</name>
<dbReference type="EMBL" id="JACHDE010000002">
    <property type="protein sequence ID" value="MBB5399541.1"/>
    <property type="molecule type" value="Genomic_DNA"/>
</dbReference>
<sequence>MTRRNGTRRNETFDEQARRTKLPVFNAEVARRLGEIVVNIAGRRSLPIAVGVALPDRPLYFCALEGSNAENVDWIRRKENTVFHFERSSLEVGVMLERNEQRLASLGLPEQRFTALGGGVPLRVVNDGIVGAMCVSGLDHVADHELVVEALCWHLGVPHFNAILSDAAAASRQHTSHPSERRAASA</sequence>
<dbReference type="InterPro" id="IPR038084">
    <property type="entry name" value="PduO/GlcC-like_sf"/>
</dbReference>
<evidence type="ECO:0000313" key="2">
    <source>
        <dbReference type="Proteomes" id="UP000592820"/>
    </source>
</evidence>
<dbReference type="PANTHER" id="PTHR28255:SF1">
    <property type="entry name" value="UPF0303 PROTEIN YBR137W"/>
    <property type="match status" value="1"/>
</dbReference>
<dbReference type="Gene3D" id="3.30.450.150">
    <property type="entry name" value="Haem-degrading domain"/>
    <property type="match status" value="1"/>
</dbReference>
<dbReference type="InterPro" id="IPR010371">
    <property type="entry name" value="YBR137W-like"/>
</dbReference>
<organism evidence="1 2">
    <name type="scientific">Paraburkholderia youngii</name>
    <dbReference type="NCBI Taxonomy" id="2782701"/>
    <lineage>
        <taxon>Bacteria</taxon>
        <taxon>Pseudomonadati</taxon>
        <taxon>Pseudomonadota</taxon>
        <taxon>Betaproteobacteria</taxon>
        <taxon>Burkholderiales</taxon>
        <taxon>Burkholderiaceae</taxon>
        <taxon>Paraburkholderia</taxon>
    </lineage>
</organism>
<dbReference type="PANTHER" id="PTHR28255">
    <property type="match status" value="1"/>
</dbReference>
<dbReference type="SUPFAM" id="SSF143744">
    <property type="entry name" value="GlcG-like"/>
    <property type="match status" value="1"/>
</dbReference>
<dbReference type="Pfam" id="PF03928">
    <property type="entry name" value="HbpS-like"/>
    <property type="match status" value="1"/>
</dbReference>
<proteinExistence type="predicted"/>
<dbReference type="InterPro" id="IPR005624">
    <property type="entry name" value="PduO/GlcC-like"/>
</dbReference>
<protein>
    <submittedName>
        <fullName evidence="1">Uncharacterized protein (UPF0303 family)</fullName>
    </submittedName>
</protein>
<gene>
    <name evidence="1" type="ORF">HDG41_001580</name>
</gene>
<accession>A0A7W8P0Z5</accession>
<dbReference type="Proteomes" id="UP000592820">
    <property type="component" value="Unassembled WGS sequence"/>
</dbReference>
<dbReference type="AlphaFoldDB" id="A0A7W8P0Z5"/>
<dbReference type="PIRSF" id="PIRSF008757">
    <property type="entry name" value="UCP008757"/>
    <property type="match status" value="1"/>
</dbReference>
<evidence type="ECO:0000313" key="1">
    <source>
        <dbReference type="EMBL" id="MBB5399541.1"/>
    </source>
</evidence>
<comment type="caution">
    <text evidence="1">The sequence shown here is derived from an EMBL/GenBank/DDBJ whole genome shotgun (WGS) entry which is preliminary data.</text>
</comment>